<protein>
    <recommendedName>
        <fullName evidence="5">CusB-like beta-barrel domain-containing protein</fullName>
    </recommendedName>
</protein>
<dbReference type="PANTHER" id="PTHR32347:SF23">
    <property type="entry name" value="BLL5650 PROTEIN"/>
    <property type="match status" value="1"/>
</dbReference>
<keyword evidence="4" id="KW-0472">Membrane</keyword>
<evidence type="ECO:0000256" key="4">
    <source>
        <dbReference type="SAM" id="Phobius"/>
    </source>
</evidence>
<keyword evidence="4" id="KW-1133">Transmembrane helix</keyword>
<keyword evidence="2 3" id="KW-0175">Coiled coil</keyword>
<feature type="domain" description="CusB-like beta-barrel" evidence="5">
    <location>
        <begin position="681"/>
        <end position="756"/>
    </location>
</feature>
<dbReference type="Gene3D" id="2.40.50.100">
    <property type="match status" value="1"/>
</dbReference>
<dbReference type="SUPFAM" id="SSF51230">
    <property type="entry name" value="Single hybrid motif"/>
    <property type="match status" value="1"/>
</dbReference>
<dbReference type="Pfam" id="PF25954">
    <property type="entry name" value="Beta-barrel_RND_2"/>
    <property type="match status" value="1"/>
</dbReference>
<feature type="transmembrane region" description="Helical" evidence="4">
    <location>
        <begin position="446"/>
        <end position="466"/>
    </location>
</feature>
<dbReference type="RefSeq" id="WP_109720089.1">
    <property type="nucleotide sequence ID" value="NZ_QEQK01000006.1"/>
</dbReference>
<evidence type="ECO:0000256" key="3">
    <source>
        <dbReference type="SAM" id="Coils"/>
    </source>
</evidence>
<reference evidence="6 7" key="1">
    <citation type="submission" date="2018-05" db="EMBL/GenBank/DDBJ databases">
        <title>Abyssibacter profundi OUC007T gen. nov., sp. nov, a marine bacterium isolated from seawater of the Mariana Trench.</title>
        <authorList>
            <person name="Zhou S."/>
        </authorList>
    </citation>
    <scope>NUCLEOTIDE SEQUENCE [LARGE SCALE GENOMIC DNA]</scope>
    <source>
        <strain evidence="6 7">OUC007</strain>
    </source>
</reference>
<dbReference type="GO" id="GO:0030313">
    <property type="term" value="C:cell envelope"/>
    <property type="evidence" value="ECO:0007669"/>
    <property type="project" value="UniProtKB-SubCell"/>
</dbReference>
<organism evidence="6 7">
    <name type="scientific">Abyssibacter profundi</name>
    <dbReference type="NCBI Taxonomy" id="2182787"/>
    <lineage>
        <taxon>Bacteria</taxon>
        <taxon>Pseudomonadati</taxon>
        <taxon>Pseudomonadota</taxon>
        <taxon>Gammaproteobacteria</taxon>
        <taxon>Chromatiales</taxon>
        <taxon>Oceanococcaceae</taxon>
        <taxon>Abyssibacter</taxon>
    </lineage>
</organism>
<keyword evidence="4" id="KW-0812">Transmembrane</keyword>
<dbReference type="Proteomes" id="UP000251800">
    <property type="component" value="Unassembled WGS sequence"/>
</dbReference>
<sequence length="781" mass="86043">MAATHPQLVYRSQSRIATRYAEIILLTSSADGRVFRFDEMEYRLVSLFDGTRSLAAAVEAAHEQGLTVDRPRAQRLLAELDRAGLLESGDGHWGAAANDAGPAAPDEWNAERAHREAEPLARSRLARQHALREARTPDIHWHLSTRSLLWAGRLLNWPMHARWRMGLLAGVLGLLALGLMRNRIDVWLDLQRLVGPLALLQVAVLGFFSVNLLGQLARAAEYQRRMGRLPAFGITFMFRLLPRFYADVSPVLSNQDQRYDHPDRLAILASSLVAMASLFVLASLGWLVSRGGASDLPLLFAGVGVLSAWVCLLRLNPMSRHEGYQLLATQLDTPDLRDIAIAAIFGRGRIWRRLKPKGVSTLAIRVYALAVVLWLAIVAWVLFHLIGVWLAREWAGLGVVLFLVACGVVMWNPMKRSKARNQLAQEMEARNPELAARRKRTRRGTWMRWGIGGAVLLVLALIPYTYEPTGDFTVLPNDRSDVRALIAGEVREVLVAEGDQVEQGQLLARLSADEERARVATSEARLARLNAERALAERGAEPEEIALAEQRVATAERRFQSSQREADRLAAAYQRGAATGQAASQAEAQAALDRERLAEATNALAVVRAGITSEELAALEAAIAAEQAQLDYARQQLAYTELRAPRAGRVVSEDLRFARGTYLARGDRLLSIEETGQVLAEIRIPENDIGDVTLGAEASAKAWAYPGVSFTGTVAGIAPNAETGDYGRVVRVQMAIENADGRLRPEMTGHARVQGQTQPAGLAFTRGLARFFMVEVWSWIP</sequence>
<evidence type="ECO:0000256" key="2">
    <source>
        <dbReference type="ARBA" id="ARBA00023054"/>
    </source>
</evidence>
<dbReference type="OrthoDB" id="9800613at2"/>
<feature type="transmembrane region" description="Helical" evidence="4">
    <location>
        <begin position="296"/>
        <end position="316"/>
    </location>
</feature>
<evidence type="ECO:0000313" key="7">
    <source>
        <dbReference type="Proteomes" id="UP000251800"/>
    </source>
</evidence>
<feature type="transmembrane region" description="Helical" evidence="4">
    <location>
        <begin position="163"/>
        <end position="181"/>
    </location>
</feature>
<feature type="transmembrane region" description="Helical" evidence="4">
    <location>
        <begin position="193"/>
        <end position="214"/>
    </location>
</feature>
<evidence type="ECO:0000313" key="6">
    <source>
        <dbReference type="EMBL" id="PWN56318.1"/>
    </source>
</evidence>
<keyword evidence="7" id="KW-1185">Reference proteome</keyword>
<dbReference type="InterPro" id="IPR011053">
    <property type="entry name" value="Single_hybrid_motif"/>
</dbReference>
<dbReference type="AlphaFoldDB" id="A0A363ULL8"/>
<name>A0A363ULL8_9GAMM</name>
<gene>
    <name evidence="6" type="ORF">DEH80_08635</name>
</gene>
<dbReference type="EMBL" id="QEQK01000006">
    <property type="protein sequence ID" value="PWN56318.1"/>
    <property type="molecule type" value="Genomic_DNA"/>
</dbReference>
<comment type="subcellular location">
    <subcellularLocation>
        <location evidence="1">Cell envelope</location>
    </subcellularLocation>
</comment>
<feature type="coiled-coil region" evidence="3">
    <location>
        <begin position="512"/>
        <end position="636"/>
    </location>
</feature>
<feature type="transmembrane region" description="Helical" evidence="4">
    <location>
        <begin position="366"/>
        <end position="388"/>
    </location>
</feature>
<evidence type="ECO:0000259" key="5">
    <source>
        <dbReference type="Pfam" id="PF25954"/>
    </source>
</evidence>
<dbReference type="SUPFAM" id="SSF111369">
    <property type="entry name" value="HlyD-like secretion proteins"/>
    <property type="match status" value="1"/>
</dbReference>
<proteinExistence type="predicted"/>
<feature type="transmembrane region" description="Helical" evidence="4">
    <location>
        <begin position="265"/>
        <end position="289"/>
    </location>
</feature>
<evidence type="ECO:0000256" key="1">
    <source>
        <dbReference type="ARBA" id="ARBA00004196"/>
    </source>
</evidence>
<dbReference type="InterPro" id="IPR058792">
    <property type="entry name" value="Beta-barrel_RND_2"/>
</dbReference>
<feature type="transmembrane region" description="Helical" evidence="4">
    <location>
        <begin position="394"/>
        <end position="411"/>
    </location>
</feature>
<dbReference type="Gene3D" id="2.40.30.170">
    <property type="match status" value="1"/>
</dbReference>
<accession>A0A363ULL8</accession>
<dbReference type="PANTHER" id="PTHR32347">
    <property type="entry name" value="EFFLUX SYSTEM COMPONENT YKNX-RELATED"/>
    <property type="match status" value="1"/>
</dbReference>
<dbReference type="InterPro" id="IPR050465">
    <property type="entry name" value="UPF0194_transport"/>
</dbReference>
<comment type="caution">
    <text evidence="6">The sequence shown here is derived from an EMBL/GenBank/DDBJ whole genome shotgun (WGS) entry which is preliminary data.</text>
</comment>